<evidence type="ECO:0000313" key="5">
    <source>
        <dbReference type="Proteomes" id="UP000182284"/>
    </source>
</evidence>
<evidence type="ECO:0000256" key="1">
    <source>
        <dbReference type="ARBA" id="ARBA00022553"/>
    </source>
</evidence>
<dbReference type="InterPro" id="IPR050595">
    <property type="entry name" value="Bact_response_regulator"/>
</dbReference>
<dbReference type="InterPro" id="IPR011006">
    <property type="entry name" value="CheY-like_superfamily"/>
</dbReference>
<dbReference type="InterPro" id="IPR001789">
    <property type="entry name" value="Sig_transdc_resp-reg_receiver"/>
</dbReference>
<dbReference type="GO" id="GO:0000160">
    <property type="term" value="P:phosphorelay signal transduction system"/>
    <property type="evidence" value="ECO:0007669"/>
    <property type="project" value="InterPro"/>
</dbReference>
<dbReference type="SMART" id="SM00448">
    <property type="entry name" value="REC"/>
    <property type="match status" value="1"/>
</dbReference>
<gene>
    <name evidence="4" type="ORF">SAMN04488117_1056</name>
</gene>
<dbReference type="OrthoDB" id="9801602at2"/>
<feature type="modified residue" description="4-aspartylphosphate" evidence="2">
    <location>
        <position position="55"/>
    </location>
</feature>
<reference evidence="4 5" key="1">
    <citation type="submission" date="2016-10" db="EMBL/GenBank/DDBJ databases">
        <authorList>
            <person name="de Groot N.N."/>
        </authorList>
    </citation>
    <scope>NUCLEOTIDE SEQUENCE [LARGE SCALE GENOMIC DNA]</scope>
    <source>
        <strain evidence="4 5">DSM 27375</strain>
    </source>
</reference>
<dbReference type="PROSITE" id="PS50110">
    <property type="entry name" value="RESPONSE_REGULATORY"/>
    <property type="match status" value="1"/>
</dbReference>
<dbReference type="AlphaFoldDB" id="A0A1G7LX83"/>
<dbReference type="CDD" id="cd17574">
    <property type="entry name" value="REC_OmpR"/>
    <property type="match status" value="1"/>
</dbReference>
<feature type="domain" description="Response regulatory" evidence="3">
    <location>
        <begin position="6"/>
        <end position="122"/>
    </location>
</feature>
<dbReference type="SUPFAM" id="SSF52172">
    <property type="entry name" value="CheY-like"/>
    <property type="match status" value="1"/>
</dbReference>
<proteinExistence type="predicted"/>
<protein>
    <submittedName>
        <fullName evidence="4">Response regulator receiver domain-containing protein</fullName>
    </submittedName>
</protein>
<dbReference type="EMBL" id="FNBL01000005">
    <property type="protein sequence ID" value="SDF53569.1"/>
    <property type="molecule type" value="Genomic_DNA"/>
</dbReference>
<dbReference type="RefSeq" id="WP_074644522.1">
    <property type="nucleotide sequence ID" value="NZ_FNBL01000005.1"/>
</dbReference>
<name>A0A1G7LX83_9RHOB</name>
<evidence type="ECO:0000259" key="3">
    <source>
        <dbReference type="PROSITE" id="PS50110"/>
    </source>
</evidence>
<evidence type="ECO:0000313" key="4">
    <source>
        <dbReference type="EMBL" id="SDF53569.1"/>
    </source>
</evidence>
<dbReference type="PANTHER" id="PTHR44591">
    <property type="entry name" value="STRESS RESPONSE REGULATOR PROTEIN 1"/>
    <property type="match status" value="1"/>
</dbReference>
<dbReference type="Gene3D" id="3.40.50.2300">
    <property type="match status" value="1"/>
</dbReference>
<sequence>MQGKPRILLVEDEDNIAIAITLLLSREGYDILRVADGSQAIPNIRAQQPDLVILDVTLPGKSGYEVCQTMRLTHDLTAIPVLMMSARASQAEQRKGLAMGANAFLTKPFAMDDLRSRVAELITGDRDEN</sequence>
<keyword evidence="1 2" id="KW-0597">Phosphoprotein</keyword>
<dbReference type="PANTHER" id="PTHR44591:SF3">
    <property type="entry name" value="RESPONSE REGULATORY DOMAIN-CONTAINING PROTEIN"/>
    <property type="match status" value="1"/>
</dbReference>
<organism evidence="4 5">
    <name type="scientific">Celeribacter baekdonensis</name>
    <dbReference type="NCBI Taxonomy" id="875171"/>
    <lineage>
        <taxon>Bacteria</taxon>
        <taxon>Pseudomonadati</taxon>
        <taxon>Pseudomonadota</taxon>
        <taxon>Alphaproteobacteria</taxon>
        <taxon>Rhodobacterales</taxon>
        <taxon>Roseobacteraceae</taxon>
        <taxon>Celeribacter</taxon>
    </lineage>
</organism>
<evidence type="ECO:0000256" key="2">
    <source>
        <dbReference type="PROSITE-ProRule" id="PRU00169"/>
    </source>
</evidence>
<accession>A0A1G7LX83</accession>
<dbReference type="Pfam" id="PF00072">
    <property type="entry name" value="Response_reg"/>
    <property type="match status" value="1"/>
</dbReference>
<dbReference type="Proteomes" id="UP000182284">
    <property type="component" value="Unassembled WGS sequence"/>
</dbReference>